<keyword evidence="15" id="KW-0464">Manganese</keyword>
<dbReference type="GO" id="GO:0005524">
    <property type="term" value="F:ATP binding"/>
    <property type="evidence" value="ECO:0007669"/>
    <property type="project" value="UniProtKB-KW"/>
</dbReference>
<dbReference type="Gene3D" id="3.40.50.300">
    <property type="entry name" value="P-loop containing nucleotide triphosphate hydrolases"/>
    <property type="match status" value="2"/>
</dbReference>
<evidence type="ECO:0000256" key="2">
    <source>
        <dbReference type="ARBA" id="ARBA00001946"/>
    </source>
</evidence>
<dbReference type="PROSITE" id="PS51194">
    <property type="entry name" value="HELICASE_CTER"/>
    <property type="match status" value="1"/>
</dbReference>
<dbReference type="PANTHER" id="PTHR14950:SF62">
    <property type="entry name" value="DICER-LIKE PROTEIN 1"/>
    <property type="match status" value="1"/>
</dbReference>
<evidence type="ECO:0000256" key="19">
    <source>
        <dbReference type="SAM" id="MobiDB-lite"/>
    </source>
</evidence>
<evidence type="ECO:0000256" key="12">
    <source>
        <dbReference type="ARBA" id="ARBA00022842"/>
    </source>
</evidence>
<dbReference type="InterPro" id="IPR027417">
    <property type="entry name" value="P-loop_NTPase"/>
</dbReference>
<dbReference type="GO" id="GO:0050688">
    <property type="term" value="P:regulation of defense response to virus"/>
    <property type="evidence" value="ECO:0007669"/>
    <property type="project" value="UniProtKB-KW"/>
</dbReference>
<feature type="domain" description="RNase III" evidence="20">
    <location>
        <begin position="1038"/>
        <end position="1198"/>
    </location>
</feature>
<evidence type="ECO:0000256" key="16">
    <source>
        <dbReference type="ARBA" id="ARBA00025403"/>
    </source>
</evidence>
<dbReference type="PANTHER" id="PTHR14950">
    <property type="entry name" value="DICER-RELATED"/>
    <property type="match status" value="1"/>
</dbReference>
<dbReference type="GO" id="GO:0051607">
    <property type="term" value="P:defense response to virus"/>
    <property type="evidence" value="ECO:0007669"/>
    <property type="project" value="UniProtKB-KW"/>
</dbReference>
<comment type="function">
    <text evidence="16">Dicer-like endonuclease involved in cleaving double-stranded RNA in the RNA interference (RNAi) pathway. Produces 21 to 25 bp dsRNAs (siRNAs) which target the selective destruction of homologous RNAs leading to sequence-specific suppression of gene expression, called post-transcriptional gene silencing (PTGS). Part of a broad host defense response against viral infection and transposons.</text>
</comment>
<dbReference type="CDD" id="cd18034">
    <property type="entry name" value="DEXHc_dicer"/>
    <property type="match status" value="1"/>
</dbReference>
<dbReference type="CDD" id="cd00593">
    <property type="entry name" value="RIBOc"/>
    <property type="match status" value="2"/>
</dbReference>
<feature type="domain" description="Dicer dsRNA-binding fold" evidence="24">
    <location>
        <begin position="647"/>
        <end position="737"/>
    </location>
</feature>
<evidence type="ECO:0000259" key="21">
    <source>
        <dbReference type="PROSITE" id="PS50821"/>
    </source>
</evidence>
<dbReference type="InterPro" id="IPR036389">
    <property type="entry name" value="RNase_III_sf"/>
</dbReference>
<dbReference type="Pfam" id="PF04851">
    <property type="entry name" value="ResIII"/>
    <property type="match status" value="1"/>
</dbReference>
<dbReference type="InterPro" id="IPR056755">
    <property type="entry name" value="DSRM_2"/>
</dbReference>
<dbReference type="PROSITE" id="PS50821">
    <property type="entry name" value="PAZ"/>
    <property type="match status" value="1"/>
</dbReference>
<evidence type="ECO:0000256" key="17">
    <source>
        <dbReference type="ARBA" id="ARBA00035116"/>
    </source>
</evidence>
<evidence type="ECO:0000256" key="13">
    <source>
        <dbReference type="ARBA" id="ARBA00022884"/>
    </source>
</evidence>
<dbReference type="EMBL" id="KZ825190">
    <property type="protein sequence ID" value="PYI15256.1"/>
    <property type="molecule type" value="Genomic_DNA"/>
</dbReference>
<dbReference type="Gene3D" id="3.30.160.380">
    <property type="entry name" value="Dicer dimerisation domain"/>
    <property type="match status" value="1"/>
</dbReference>
<dbReference type="Gene3D" id="1.10.1520.10">
    <property type="entry name" value="Ribonuclease III domain"/>
    <property type="match status" value="2"/>
</dbReference>
<dbReference type="GO" id="GO:0004525">
    <property type="term" value="F:ribonuclease III activity"/>
    <property type="evidence" value="ECO:0007669"/>
    <property type="project" value="InterPro"/>
</dbReference>
<dbReference type="CDD" id="cd18802">
    <property type="entry name" value="SF2_C_dicer"/>
    <property type="match status" value="1"/>
</dbReference>
<keyword evidence="8" id="KW-0378">Hydrolase</keyword>
<dbReference type="InterPro" id="IPR001650">
    <property type="entry name" value="Helicase_C-like"/>
</dbReference>
<dbReference type="SMART" id="SM00487">
    <property type="entry name" value="DEXDc"/>
    <property type="match status" value="1"/>
</dbReference>
<evidence type="ECO:0000256" key="10">
    <source>
        <dbReference type="ARBA" id="ARBA00022833"/>
    </source>
</evidence>
<sequence>MKMAGSNVDNLNAGFLEIPVSNTKSDAPSATNETTGVEVISENAENASSSSDSDDDEQESINPMDASQRRRLQNAKFNVLLSERAVTDSVDTNKRVAPDLPDAQLSTAHLIVKHDLATGTLDPRDYQVELFERAKAQNTIAVLETGSGKTLIAVLLLKHTLQNELNDRAEGKPHRISFFLVDSVTLAFQQAAVLRHNLDQSVGQFFGAMGTDLWNKEIWDEHFKTNMVIVCTAEILHQCLLNSYIRMDQINLLIFDEAHHTKKDHPYARIIRDTYLKEVPSKRPRVFGMTASPVDTKGDVVDAAMRLETLLDSTIATTSQATLLRQYVSRPVEETWAYKRLEPPVATALYKDLKQRFGDLECLEGIFKFAWQATSELGSWCSDRAWLRALADDVLPRLEGKINKSVESNSSLTESQDTHTQILRIREASNLVKRHELSSPLAPGTLSSKVQLLRAELQKRFLHPDQTKCIVFTEKRYTALMLFELFSNLPIPYLRPGVLIGVRSGDVAGMGITFRQQFLTLIKFREGEINCLFATSVAEEGLDIPDCNLVVRFDLYQTLIQYVQSRGRARHYKSTYAIIVERYNPQHQDRLSEVRDAESIMQQFCEALPENRLLHGNDDLEKVLEKEAGKRTYTIKASGAKLTYHSAIAILARYASSLQYEKEQDAKVHYVVLPVNNAFVCEVILPEKSPVVGLTGSPEIRKSRAMQTAAFDTCIRLRKAGLLDNHFKSMFHRRLPAMRNAKLAITSKQTSQYDMIVKPSFWEDKRGELPHSLYITVILLEPSRPLARQHASLLLLTRNPLPEFPAFPIYLDEDIETMVHLIPLREQLTISKIELQYFTTFFLRVFCDIFHKTYGYQPEKMTYWLGPAHSQAIPDRDTSPRDLVDWKTLIYMYYNETLPVTSKTDPDYLLNRLVFDNWNGACRYFTLAVERTLHPSDPPPSFAARRRHMSDIMNYSTSLSKNSRAKFLSSCDWNQPVLKAELVRLRRNLLDRMTETEREVETRCYICVEPLKISAIPASIAASCLAFPAIISRMNSYLITLEACAGLDLTIKLEFALEALTKDSDNTEEHRAQQIHIQRGMGKNYERLEFLGDCFLKMATSIALFSQNPDDDEFDYHVSRMCLVCNRNLFNTAVQKELYKYVRTQGFSRHTWYPDGLSLLRGKDHSKQMSSATKHALGEKTIADVCEALIGASLLTGGPQHRFDMAVKAVTALVDDASHKVISWGDYQDLYSIPKYQVQTADGFELDLARQIEEKLGYKFKYPRLLRSAFTHPSLPSAWAKVPCYQRLEFLGDALLDMVCVENIFHRFPDRDPQWLTEHKMAMVSNKYLGALAVKLGLHTHLKHFSNPLQSQITLYAQAIQMAESESKGAVDYWVDANDPPKCLPDMVEAYLGAIFVDSNFDFEVVEVFFHRFIQPYFEDMTIYDTFANKHPTTFLHNRLGNEYGCLNYCLKAGELPGADGTQSSVLAAVFVHDAIIAEGRSSSTRYAKVKASERALAALEGMSRLEFRQKYNCDCREVCDAADQEIGTAI</sequence>
<dbReference type="GO" id="GO:0005634">
    <property type="term" value="C:nucleus"/>
    <property type="evidence" value="ECO:0007669"/>
    <property type="project" value="TreeGrafter"/>
</dbReference>
<feature type="domain" description="Helicase C-terminal" evidence="23">
    <location>
        <begin position="449"/>
        <end position="616"/>
    </location>
</feature>
<keyword evidence="5" id="KW-0479">Metal-binding</keyword>
<organism evidence="25 26">
    <name type="scientific">Aspergillus violaceofuscus (strain CBS 115571)</name>
    <dbReference type="NCBI Taxonomy" id="1450538"/>
    <lineage>
        <taxon>Eukaryota</taxon>
        <taxon>Fungi</taxon>
        <taxon>Dikarya</taxon>
        <taxon>Ascomycota</taxon>
        <taxon>Pezizomycotina</taxon>
        <taxon>Eurotiomycetes</taxon>
        <taxon>Eurotiomycetidae</taxon>
        <taxon>Eurotiales</taxon>
        <taxon>Aspergillaceae</taxon>
        <taxon>Aspergillus</taxon>
    </lineage>
</organism>
<dbReference type="InterPro" id="IPR003100">
    <property type="entry name" value="PAZ_dom"/>
</dbReference>
<dbReference type="FunFam" id="1.10.1520.10:FF:000026">
    <property type="entry name" value="Dicer-like protein 1"/>
    <property type="match status" value="1"/>
</dbReference>
<keyword evidence="6" id="KW-0677">Repeat</keyword>
<dbReference type="GO" id="GO:0046872">
    <property type="term" value="F:metal ion binding"/>
    <property type="evidence" value="ECO:0007669"/>
    <property type="project" value="UniProtKB-KW"/>
</dbReference>
<dbReference type="InterPro" id="IPR038248">
    <property type="entry name" value="Dicer_dimer_sf"/>
</dbReference>
<evidence type="ECO:0000256" key="15">
    <source>
        <dbReference type="ARBA" id="ARBA00023211"/>
    </source>
</evidence>
<dbReference type="SMART" id="SM00535">
    <property type="entry name" value="RIBOc"/>
    <property type="match status" value="2"/>
</dbReference>
<dbReference type="SUPFAM" id="SSF69065">
    <property type="entry name" value="RNase III domain-like"/>
    <property type="match status" value="2"/>
</dbReference>
<dbReference type="InterPro" id="IPR000999">
    <property type="entry name" value="RNase_III_dom"/>
</dbReference>
<evidence type="ECO:0000256" key="9">
    <source>
        <dbReference type="ARBA" id="ARBA00022806"/>
    </source>
</evidence>
<feature type="region of interest" description="Disordered" evidence="19">
    <location>
        <begin position="18"/>
        <end position="69"/>
    </location>
</feature>
<evidence type="ECO:0000256" key="6">
    <source>
        <dbReference type="ARBA" id="ARBA00022737"/>
    </source>
</evidence>
<dbReference type="Proteomes" id="UP000249829">
    <property type="component" value="Unassembled WGS sequence"/>
</dbReference>
<protein>
    <recommendedName>
        <fullName evidence="3">Dicer-like protein 1</fullName>
    </recommendedName>
</protein>
<evidence type="ECO:0000256" key="3">
    <source>
        <dbReference type="ARBA" id="ARBA00020797"/>
    </source>
</evidence>
<dbReference type="PROSITE" id="PS00517">
    <property type="entry name" value="RNASE_3_1"/>
    <property type="match status" value="1"/>
</dbReference>
<proteinExistence type="inferred from homology"/>
<evidence type="ECO:0000256" key="4">
    <source>
        <dbReference type="ARBA" id="ARBA00022721"/>
    </source>
</evidence>
<evidence type="ECO:0000256" key="11">
    <source>
        <dbReference type="ARBA" id="ARBA00022840"/>
    </source>
</evidence>
<dbReference type="FunFam" id="3.40.50.300:FF:001988">
    <property type="entry name" value="Dicer-like protein 1"/>
    <property type="match status" value="1"/>
</dbReference>
<evidence type="ECO:0000259" key="22">
    <source>
        <dbReference type="PROSITE" id="PS51192"/>
    </source>
</evidence>
<evidence type="ECO:0000313" key="26">
    <source>
        <dbReference type="Proteomes" id="UP000249829"/>
    </source>
</evidence>
<evidence type="ECO:0000259" key="23">
    <source>
        <dbReference type="PROSITE" id="PS51194"/>
    </source>
</evidence>
<keyword evidence="12" id="KW-0460">Magnesium</keyword>
<dbReference type="Pfam" id="PF00636">
    <property type="entry name" value="Ribonuclease_3"/>
    <property type="match status" value="2"/>
</dbReference>
<dbReference type="SUPFAM" id="SSF52540">
    <property type="entry name" value="P-loop containing nucleoside triphosphate hydrolases"/>
    <property type="match status" value="1"/>
</dbReference>
<gene>
    <name evidence="25" type="ORF">BO99DRAFT_393063</name>
</gene>
<evidence type="ECO:0000259" key="20">
    <source>
        <dbReference type="PROSITE" id="PS50142"/>
    </source>
</evidence>
<evidence type="ECO:0000313" key="25">
    <source>
        <dbReference type="EMBL" id="PYI15256.1"/>
    </source>
</evidence>
<comment type="similarity">
    <text evidence="17 18">Belongs to the helicase family. Dicer subfamily.</text>
</comment>
<keyword evidence="26" id="KW-1185">Reference proteome</keyword>
<dbReference type="PROSITE" id="PS51327">
    <property type="entry name" value="DICER_DSRBF"/>
    <property type="match status" value="1"/>
</dbReference>
<name>A0A2V5I6L6_ASPV1</name>
<dbReference type="InterPro" id="IPR006935">
    <property type="entry name" value="Helicase/UvrB_N"/>
</dbReference>
<dbReference type="STRING" id="1450538.A0A2V5I6L6"/>
<dbReference type="Pfam" id="PF03368">
    <property type="entry name" value="Dicer_dimer"/>
    <property type="match status" value="1"/>
</dbReference>
<dbReference type="GO" id="GO:0003723">
    <property type="term" value="F:RNA binding"/>
    <property type="evidence" value="ECO:0007669"/>
    <property type="project" value="UniProtKB-UniRule"/>
</dbReference>
<feature type="domain" description="Helicase ATP-binding" evidence="22">
    <location>
        <begin position="130"/>
        <end position="311"/>
    </location>
</feature>
<dbReference type="SMART" id="SM00490">
    <property type="entry name" value="HELICc"/>
    <property type="match status" value="1"/>
</dbReference>
<dbReference type="Pfam" id="PF00271">
    <property type="entry name" value="Helicase_C"/>
    <property type="match status" value="1"/>
</dbReference>
<dbReference type="InterPro" id="IPR014001">
    <property type="entry name" value="Helicase_ATP-bd"/>
</dbReference>
<keyword evidence="14" id="KW-0051">Antiviral defense</keyword>
<comment type="cofactor">
    <cofactor evidence="2">
        <name>Mg(2+)</name>
        <dbReference type="ChEBI" id="CHEBI:18420"/>
    </cofactor>
</comment>
<keyword evidence="7" id="KW-0547">Nucleotide-binding</keyword>
<evidence type="ECO:0000256" key="18">
    <source>
        <dbReference type="PROSITE-ProRule" id="PRU00657"/>
    </source>
</evidence>
<dbReference type="InterPro" id="IPR005034">
    <property type="entry name" value="Dicer_dimerisation"/>
</dbReference>
<dbReference type="GO" id="GO:0030422">
    <property type="term" value="P:siRNA processing"/>
    <property type="evidence" value="ECO:0007669"/>
    <property type="project" value="TreeGrafter"/>
</dbReference>
<keyword evidence="11" id="KW-0067">ATP-binding</keyword>
<evidence type="ECO:0000256" key="8">
    <source>
        <dbReference type="ARBA" id="ARBA00022801"/>
    </source>
</evidence>
<evidence type="ECO:0000256" key="1">
    <source>
        <dbReference type="ARBA" id="ARBA00001936"/>
    </source>
</evidence>
<keyword evidence="13 18" id="KW-0694">RNA-binding</keyword>
<evidence type="ECO:0000256" key="7">
    <source>
        <dbReference type="ARBA" id="ARBA00022741"/>
    </source>
</evidence>
<dbReference type="GO" id="GO:0005737">
    <property type="term" value="C:cytoplasm"/>
    <property type="evidence" value="ECO:0007669"/>
    <property type="project" value="TreeGrafter"/>
</dbReference>
<evidence type="ECO:0000256" key="14">
    <source>
        <dbReference type="ARBA" id="ARBA00023118"/>
    </source>
</evidence>
<dbReference type="FunFam" id="3.40.50.300:FF:001669">
    <property type="entry name" value="Dicer-like protein 1"/>
    <property type="match status" value="1"/>
</dbReference>
<comment type="cofactor">
    <cofactor evidence="1">
        <name>Mn(2+)</name>
        <dbReference type="ChEBI" id="CHEBI:29035"/>
    </cofactor>
</comment>
<accession>A0A2V5I6L6</accession>
<dbReference type="FunFam" id="3.30.160.380:FF:000004">
    <property type="entry name" value="Dicer-like protein 1"/>
    <property type="match status" value="1"/>
</dbReference>
<feature type="compositionally biased region" description="Polar residues" evidence="19">
    <location>
        <begin position="20"/>
        <end position="35"/>
    </location>
</feature>
<feature type="domain" description="PAZ" evidence="21">
    <location>
        <begin position="887"/>
        <end position="1015"/>
    </location>
</feature>
<feature type="compositionally biased region" description="Low complexity" evidence="19">
    <location>
        <begin position="41"/>
        <end position="51"/>
    </location>
</feature>
<dbReference type="GO" id="GO:0003677">
    <property type="term" value="F:DNA binding"/>
    <property type="evidence" value="ECO:0007669"/>
    <property type="project" value="InterPro"/>
</dbReference>
<feature type="domain" description="RNase III" evidence="20">
    <location>
        <begin position="1249"/>
        <end position="1400"/>
    </location>
</feature>
<dbReference type="PROSITE" id="PS51192">
    <property type="entry name" value="HELICASE_ATP_BIND_1"/>
    <property type="match status" value="1"/>
</dbReference>
<reference evidence="25 26" key="1">
    <citation type="submission" date="2018-02" db="EMBL/GenBank/DDBJ databases">
        <title>The genomes of Aspergillus section Nigri reveals drivers in fungal speciation.</title>
        <authorList>
            <consortium name="DOE Joint Genome Institute"/>
            <person name="Vesth T.C."/>
            <person name="Nybo J."/>
            <person name="Theobald S."/>
            <person name="Brandl J."/>
            <person name="Frisvad J.C."/>
            <person name="Nielsen K.F."/>
            <person name="Lyhne E.K."/>
            <person name="Kogle M.E."/>
            <person name="Kuo A."/>
            <person name="Riley R."/>
            <person name="Clum A."/>
            <person name="Nolan M."/>
            <person name="Lipzen A."/>
            <person name="Salamov A."/>
            <person name="Henrissat B."/>
            <person name="Wiebenga A."/>
            <person name="De vries R.P."/>
            <person name="Grigoriev I.V."/>
            <person name="Mortensen U.H."/>
            <person name="Andersen M.R."/>
            <person name="Baker S.E."/>
        </authorList>
    </citation>
    <scope>NUCLEOTIDE SEQUENCE [LARGE SCALE GENOMIC DNA]</scope>
    <source>
        <strain evidence="25 26">CBS 115571</strain>
    </source>
</reference>
<evidence type="ECO:0000256" key="5">
    <source>
        <dbReference type="ARBA" id="ARBA00022723"/>
    </source>
</evidence>
<dbReference type="PROSITE" id="PS50142">
    <property type="entry name" value="RNASE_3_2"/>
    <property type="match status" value="2"/>
</dbReference>
<keyword evidence="10" id="KW-0862">Zinc</keyword>
<dbReference type="GO" id="GO:0004386">
    <property type="term" value="F:helicase activity"/>
    <property type="evidence" value="ECO:0007669"/>
    <property type="project" value="UniProtKB-KW"/>
</dbReference>
<dbReference type="OMA" id="YHVNRMC"/>
<evidence type="ECO:0000259" key="24">
    <source>
        <dbReference type="PROSITE" id="PS51327"/>
    </source>
</evidence>
<keyword evidence="9" id="KW-0347">Helicase</keyword>
<dbReference type="Pfam" id="PF24995">
    <property type="entry name" value="DSRM_2"/>
    <property type="match status" value="1"/>
</dbReference>
<dbReference type="FunFam" id="1.10.1520.10:FF:000015">
    <property type="entry name" value="Dicer-like protein 1"/>
    <property type="match status" value="1"/>
</dbReference>
<keyword evidence="4" id="KW-0930">Antiviral protein</keyword>